<keyword evidence="6" id="KW-0735">Signal-anchor</keyword>
<dbReference type="NCBIfam" id="NF003465">
    <property type="entry name" value="PRK05089.1"/>
    <property type="match status" value="1"/>
</dbReference>
<dbReference type="PANTHER" id="PTHR21320">
    <property type="entry name" value="CYTOCHROME C OXIDASE ASSEMBLY PROTEIN COX11-RELATED"/>
    <property type="match status" value="1"/>
</dbReference>
<feature type="transmembrane region" description="Helical" evidence="10">
    <location>
        <begin position="12"/>
        <end position="32"/>
    </location>
</feature>
<dbReference type="SUPFAM" id="SSF110111">
    <property type="entry name" value="Ctag/Cox11"/>
    <property type="match status" value="1"/>
</dbReference>
<evidence type="ECO:0000256" key="1">
    <source>
        <dbReference type="ARBA" id="ARBA00004007"/>
    </source>
</evidence>
<evidence type="ECO:0000256" key="6">
    <source>
        <dbReference type="ARBA" id="ARBA00022968"/>
    </source>
</evidence>
<keyword evidence="12" id="KW-1185">Reference proteome</keyword>
<evidence type="ECO:0000256" key="8">
    <source>
        <dbReference type="ARBA" id="ARBA00023008"/>
    </source>
</evidence>
<dbReference type="Proteomes" id="UP000066624">
    <property type="component" value="Chromosome"/>
</dbReference>
<evidence type="ECO:0000256" key="7">
    <source>
        <dbReference type="ARBA" id="ARBA00022989"/>
    </source>
</evidence>
<name>A0A0K0XWG6_9GAMM</name>
<evidence type="ECO:0000256" key="2">
    <source>
        <dbReference type="ARBA" id="ARBA00004382"/>
    </source>
</evidence>
<dbReference type="Gene3D" id="2.60.370.10">
    <property type="entry name" value="Ctag/Cox11"/>
    <property type="match status" value="1"/>
</dbReference>
<comment type="function">
    <text evidence="1">Exerts its effect at some terminal stage of cytochrome c oxidase synthesis, probably by being involved in the insertion of the copper B into subunit I.</text>
</comment>
<dbReference type="InterPro" id="IPR007533">
    <property type="entry name" value="Cyt_c_oxidase_assmbl_CtaG"/>
</dbReference>
<sequence length="184" mass="20219">MSQSMGTARTAGLLTLVAIGMFGFGYLLVPLYDKFCEITGIGGRTAETAVTETLSTEIDESRLVTVHFDANVNSGLPWAFEPTERMMQVHPGKMYETVYIAHNRSDRTLVAQAVPSVAPGLASLYFNKTECFCFTEQVLEPGESREMPVRFFVGSDLPERTDLITLSYIIYPNNDASDALAATN</sequence>
<evidence type="ECO:0000256" key="5">
    <source>
        <dbReference type="ARBA" id="ARBA00022692"/>
    </source>
</evidence>
<evidence type="ECO:0000256" key="4">
    <source>
        <dbReference type="ARBA" id="ARBA00015384"/>
    </source>
</evidence>
<keyword evidence="8" id="KW-0186">Copper</keyword>
<dbReference type="EMBL" id="CP012154">
    <property type="protein sequence ID" value="AKS41956.1"/>
    <property type="molecule type" value="Genomic_DNA"/>
</dbReference>
<keyword evidence="5 10" id="KW-0812">Transmembrane</keyword>
<organism evidence="11 12">
    <name type="scientific">Wenzhouxiangella marina</name>
    <dbReference type="NCBI Taxonomy" id="1579979"/>
    <lineage>
        <taxon>Bacteria</taxon>
        <taxon>Pseudomonadati</taxon>
        <taxon>Pseudomonadota</taxon>
        <taxon>Gammaproteobacteria</taxon>
        <taxon>Chromatiales</taxon>
        <taxon>Wenzhouxiangellaceae</taxon>
        <taxon>Wenzhouxiangella</taxon>
    </lineage>
</organism>
<evidence type="ECO:0000256" key="10">
    <source>
        <dbReference type="SAM" id="Phobius"/>
    </source>
</evidence>
<evidence type="ECO:0000313" key="11">
    <source>
        <dbReference type="EMBL" id="AKS41956.1"/>
    </source>
</evidence>
<gene>
    <name evidence="11" type="ORF">WM2015_1586</name>
</gene>
<dbReference type="PANTHER" id="PTHR21320:SF3">
    <property type="entry name" value="CYTOCHROME C OXIDASE ASSEMBLY PROTEIN COX11, MITOCHONDRIAL-RELATED"/>
    <property type="match status" value="1"/>
</dbReference>
<comment type="subcellular location">
    <subcellularLocation>
        <location evidence="2">Cell inner membrane</location>
        <topology evidence="2">Single-pass type II membrane protein</topology>
        <orientation evidence="2">Periplasmic side</orientation>
    </subcellularLocation>
</comment>
<dbReference type="OrthoDB" id="9804841at2"/>
<accession>A0A0K0XWG6</accession>
<dbReference type="PATRIC" id="fig|1579979.3.peg.1626"/>
<dbReference type="STRING" id="1579979.WM2015_1586"/>
<dbReference type="InterPro" id="IPR023471">
    <property type="entry name" value="CtaG/Cox11_dom_sf"/>
</dbReference>
<protein>
    <recommendedName>
        <fullName evidence="4">Cytochrome c oxidase assembly protein CtaG</fullName>
    </recommendedName>
</protein>
<keyword evidence="9 10" id="KW-0472">Membrane</keyword>
<dbReference type="Pfam" id="PF04442">
    <property type="entry name" value="CtaG_Cox11"/>
    <property type="match status" value="1"/>
</dbReference>
<dbReference type="PIRSF" id="PIRSF005413">
    <property type="entry name" value="COX11"/>
    <property type="match status" value="1"/>
</dbReference>
<evidence type="ECO:0000256" key="3">
    <source>
        <dbReference type="ARBA" id="ARBA00009620"/>
    </source>
</evidence>
<dbReference type="AlphaFoldDB" id="A0A0K0XWG6"/>
<reference evidence="11 12" key="1">
    <citation type="submission" date="2015-07" db="EMBL/GenBank/DDBJ databases">
        <authorList>
            <person name="Noorani M."/>
        </authorList>
    </citation>
    <scope>NUCLEOTIDE SEQUENCE [LARGE SCALE GENOMIC DNA]</scope>
    <source>
        <strain evidence="11 12">KCTC 42284</strain>
    </source>
</reference>
<keyword evidence="7 10" id="KW-1133">Transmembrane helix</keyword>
<evidence type="ECO:0000256" key="9">
    <source>
        <dbReference type="ARBA" id="ARBA00023136"/>
    </source>
</evidence>
<proteinExistence type="inferred from homology"/>
<dbReference type="GO" id="GO:0005507">
    <property type="term" value="F:copper ion binding"/>
    <property type="evidence" value="ECO:0007669"/>
    <property type="project" value="InterPro"/>
</dbReference>
<dbReference type="KEGG" id="wma:WM2015_1586"/>
<evidence type="ECO:0000313" key="12">
    <source>
        <dbReference type="Proteomes" id="UP000066624"/>
    </source>
</evidence>
<comment type="similarity">
    <text evidence="3">Belongs to the COX11/CtaG family.</text>
</comment>
<dbReference type="GO" id="GO:0005886">
    <property type="term" value="C:plasma membrane"/>
    <property type="evidence" value="ECO:0007669"/>
    <property type="project" value="UniProtKB-SubCell"/>
</dbReference>